<organism evidence="1 2">
    <name type="scientific">Hypsizygus marmoreus</name>
    <name type="common">White beech mushroom</name>
    <name type="synonym">Agaricus marmoreus</name>
    <dbReference type="NCBI Taxonomy" id="39966"/>
    <lineage>
        <taxon>Eukaryota</taxon>
        <taxon>Fungi</taxon>
        <taxon>Dikarya</taxon>
        <taxon>Basidiomycota</taxon>
        <taxon>Agaricomycotina</taxon>
        <taxon>Agaricomycetes</taxon>
        <taxon>Agaricomycetidae</taxon>
        <taxon>Agaricales</taxon>
        <taxon>Tricholomatineae</taxon>
        <taxon>Lyophyllaceae</taxon>
        <taxon>Hypsizygus</taxon>
    </lineage>
</organism>
<dbReference type="Proteomes" id="UP000076154">
    <property type="component" value="Unassembled WGS sequence"/>
</dbReference>
<evidence type="ECO:0000313" key="2">
    <source>
        <dbReference type="Proteomes" id="UP000076154"/>
    </source>
</evidence>
<dbReference type="InParanoid" id="A0A369J348"/>
<proteinExistence type="predicted"/>
<name>A0A369J348_HYPMA</name>
<comment type="caution">
    <text evidence="1">The sequence shown here is derived from an EMBL/GenBank/DDBJ whole genome shotgun (WGS) entry which is preliminary data.</text>
</comment>
<dbReference type="AlphaFoldDB" id="A0A369J348"/>
<dbReference type="EMBL" id="LUEZ02000124">
    <property type="protein sequence ID" value="RDB16408.1"/>
    <property type="molecule type" value="Genomic_DNA"/>
</dbReference>
<protein>
    <submittedName>
        <fullName evidence="1">Uncharacterized protein</fullName>
    </submittedName>
</protein>
<keyword evidence="2" id="KW-1185">Reference proteome</keyword>
<evidence type="ECO:0000313" key="1">
    <source>
        <dbReference type="EMBL" id="RDB16408.1"/>
    </source>
</evidence>
<accession>A0A369J348</accession>
<sequence>MAQIDDTNQTSPQHDDRFLLKLAPLPELPPNPAAVSPHLPPASDSLFQSFDTPLRSGILGHRWFSTRQ</sequence>
<reference evidence="1" key="1">
    <citation type="submission" date="2018-04" db="EMBL/GenBank/DDBJ databases">
        <title>Whole genome sequencing of Hypsizygus marmoreus.</title>
        <authorList>
            <person name="Choi I.-G."/>
            <person name="Min B."/>
            <person name="Kim J.-G."/>
            <person name="Kim S."/>
            <person name="Oh Y.-L."/>
            <person name="Kong W.-S."/>
            <person name="Park H."/>
            <person name="Jeong J."/>
            <person name="Song E.-S."/>
        </authorList>
    </citation>
    <scope>NUCLEOTIDE SEQUENCE [LARGE SCALE GENOMIC DNA]</scope>
    <source>
        <strain evidence="1">51987-8</strain>
    </source>
</reference>
<gene>
    <name evidence="1" type="ORF">Hypma_002969</name>
</gene>